<dbReference type="FunFam" id="3.80.10.10:FF:000041">
    <property type="entry name" value="LRR receptor-like serine/threonine-protein kinase ERECTA"/>
    <property type="match status" value="1"/>
</dbReference>
<feature type="signal peptide" evidence="5">
    <location>
        <begin position="1"/>
        <end position="21"/>
    </location>
</feature>
<gene>
    <name evidence="7" type="ORF">HPP92_016925</name>
</gene>
<reference evidence="7 8" key="1">
    <citation type="journal article" date="2020" name="Nat. Food">
        <title>A phased Vanilla planifolia genome enables genetic improvement of flavour and production.</title>
        <authorList>
            <person name="Hasing T."/>
            <person name="Tang H."/>
            <person name="Brym M."/>
            <person name="Khazi F."/>
            <person name="Huang T."/>
            <person name="Chambers A.H."/>
        </authorList>
    </citation>
    <scope>NUCLEOTIDE SEQUENCE [LARGE SCALE GENOMIC DNA]</scope>
    <source>
        <tissue evidence="7">Leaf</tissue>
    </source>
</reference>
<dbReference type="AlphaFoldDB" id="A0A835QBS2"/>
<organism evidence="7 8">
    <name type="scientific">Vanilla planifolia</name>
    <name type="common">Vanilla</name>
    <dbReference type="NCBI Taxonomy" id="51239"/>
    <lineage>
        <taxon>Eukaryota</taxon>
        <taxon>Viridiplantae</taxon>
        <taxon>Streptophyta</taxon>
        <taxon>Embryophyta</taxon>
        <taxon>Tracheophyta</taxon>
        <taxon>Spermatophyta</taxon>
        <taxon>Magnoliopsida</taxon>
        <taxon>Liliopsida</taxon>
        <taxon>Asparagales</taxon>
        <taxon>Orchidaceae</taxon>
        <taxon>Vanilloideae</taxon>
        <taxon>Vanilleae</taxon>
        <taxon>Vanilla</taxon>
    </lineage>
</organism>
<evidence type="ECO:0000256" key="4">
    <source>
        <dbReference type="ARBA" id="ARBA00023180"/>
    </source>
</evidence>
<dbReference type="InterPro" id="IPR032675">
    <property type="entry name" value="LRR_dom_sf"/>
</dbReference>
<dbReference type="InterPro" id="IPR001611">
    <property type="entry name" value="Leu-rich_rpt"/>
</dbReference>
<evidence type="ECO:0000256" key="3">
    <source>
        <dbReference type="ARBA" id="ARBA00022737"/>
    </source>
</evidence>
<dbReference type="SUPFAM" id="SSF52058">
    <property type="entry name" value="L domain-like"/>
    <property type="match status" value="1"/>
</dbReference>
<sequence>MATATAIAAALLLLHLLLFHAQTVAILSPNDYLTLQSIRKSLADLPGSSFFVSWDFTTDPCSFPGVLCRADRVVALALGDPRAGSPGLSGRLPSDIGRLSALSELSLVPGRVSGPIPSSLSLCPSLRFLALSRNLLSGPIPPSVASLSNLRVLDLGSNFLSGPIPAPLTRHPYLSTLILSRNSLSGPIPAFTPKSQLLRLDLQRNRLSGRVPDSLPTSIVYLSLGSNQLSGRIDSILPRLRHLTFLDLSSNLFSGPIPGSVFALPISTLRLQRNSFSGTLRTAGAVRVPYIDLSFNRLGGRIPASFAAAKWLYLDYNRFTGDVPERFVERVVEGEMRVLYLQHNYLTGMPISPATQIPSITSVCLQYNCMLPPVQTACPARAGQQRTRPVEQCKRVKL</sequence>
<evidence type="ECO:0000256" key="2">
    <source>
        <dbReference type="ARBA" id="ARBA00022729"/>
    </source>
</evidence>
<feature type="chain" id="PRO_5032940620" description="Leucine-rich repeat-containing N-terminal plant-type domain-containing protein" evidence="5">
    <location>
        <begin position="22"/>
        <end position="398"/>
    </location>
</feature>
<dbReference type="InterPro" id="IPR013210">
    <property type="entry name" value="LRR_N_plant-typ"/>
</dbReference>
<dbReference type="Pfam" id="PF08263">
    <property type="entry name" value="LRRNT_2"/>
    <property type="match status" value="1"/>
</dbReference>
<accession>A0A835QBS2</accession>
<proteinExistence type="predicted"/>
<dbReference type="Proteomes" id="UP000636800">
    <property type="component" value="Unassembled WGS sequence"/>
</dbReference>
<dbReference type="EMBL" id="JADCNL010000008">
    <property type="protein sequence ID" value="KAG0470225.1"/>
    <property type="molecule type" value="Genomic_DNA"/>
</dbReference>
<protein>
    <recommendedName>
        <fullName evidence="6">Leucine-rich repeat-containing N-terminal plant-type domain-containing protein</fullName>
    </recommendedName>
</protein>
<dbReference type="OrthoDB" id="1305878at2759"/>
<keyword evidence="2 5" id="KW-0732">Signal</keyword>
<keyword evidence="8" id="KW-1185">Reference proteome</keyword>
<evidence type="ECO:0000256" key="5">
    <source>
        <dbReference type="SAM" id="SignalP"/>
    </source>
</evidence>
<dbReference type="Pfam" id="PF00560">
    <property type="entry name" value="LRR_1"/>
    <property type="match status" value="4"/>
</dbReference>
<comment type="caution">
    <text evidence="7">The sequence shown here is derived from an EMBL/GenBank/DDBJ whole genome shotgun (WGS) entry which is preliminary data.</text>
</comment>
<evidence type="ECO:0000256" key="1">
    <source>
        <dbReference type="ARBA" id="ARBA00022614"/>
    </source>
</evidence>
<dbReference type="InterPro" id="IPR053213">
    <property type="entry name" value="RLP29"/>
</dbReference>
<keyword evidence="1" id="KW-0433">Leucine-rich repeat</keyword>
<keyword evidence="4" id="KW-0325">Glycoprotein</keyword>
<dbReference type="PANTHER" id="PTHR48009:SF10">
    <property type="entry name" value="OS11G0644100 PROTEIN"/>
    <property type="match status" value="1"/>
</dbReference>
<dbReference type="Gene3D" id="3.80.10.10">
    <property type="entry name" value="Ribonuclease Inhibitor"/>
    <property type="match status" value="2"/>
</dbReference>
<evidence type="ECO:0000313" key="8">
    <source>
        <dbReference type="Proteomes" id="UP000636800"/>
    </source>
</evidence>
<evidence type="ECO:0000313" key="7">
    <source>
        <dbReference type="EMBL" id="KAG0470225.1"/>
    </source>
</evidence>
<dbReference type="PANTHER" id="PTHR48009">
    <property type="entry name" value="LEUCINE-RICH REPEAT (LRR) FAMILY PROTEIN"/>
    <property type="match status" value="1"/>
</dbReference>
<keyword evidence="3" id="KW-0677">Repeat</keyword>
<evidence type="ECO:0000259" key="6">
    <source>
        <dbReference type="Pfam" id="PF08263"/>
    </source>
</evidence>
<feature type="domain" description="Leucine-rich repeat-containing N-terminal plant-type" evidence="6">
    <location>
        <begin position="29"/>
        <end position="68"/>
    </location>
</feature>
<name>A0A835QBS2_VANPL</name>